<keyword evidence="3" id="KW-1185">Reference proteome</keyword>
<dbReference type="EMBL" id="SIDB01000009">
    <property type="protein sequence ID" value="KAI3427955.1"/>
    <property type="molecule type" value="Genomic_DNA"/>
</dbReference>
<accession>A0A9D4TK83</accession>
<dbReference type="OrthoDB" id="520415at2759"/>
<evidence type="ECO:0000313" key="3">
    <source>
        <dbReference type="Proteomes" id="UP001055712"/>
    </source>
</evidence>
<gene>
    <name evidence="2" type="ORF">D9Q98_006345</name>
</gene>
<evidence type="ECO:0000313" key="2">
    <source>
        <dbReference type="EMBL" id="KAI3427955.1"/>
    </source>
</evidence>
<reference evidence="2" key="1">
    <citation type="journal article" date="2019" name="Plant J.">
        <title>Chlorella vulgaris genome assembly and annotation reveals the molecular basis for metabolic acclimation to high light conditions.</title>
        <authorList>
            <person name="Cecchin M."/>
            <person name="Marcolungo L."/>
            <person name="Rossato M."/>
            <person name="Girolomoni L."/>
            <person name="Cosentino E."/>
            <person name="Cuine S."/>
            <person name="Li-Beisson Y."/>
            <person name="Delledonne M."/>
            <person name="Ballottari M."/>
        </authorList>
    </citation>
    <scope>NUCLEOTIDE SEQUENCE</scope>
    <source>
        <strain evidence="2">211/11P</strain>
    </source>
</reference>
<organism evidence="2 3">
    <name type="scientific">Chlorella vulgaris</name>
    <name type="common">Green alga</name>
    <dbReference type="NCBI Taxonomy" id="3077"/>
    <lineage>
        <taxon>Eukaryota</taxon>
        <taxon>Viridiplantae</taxon>
        <taxon>Chlorophyta</taxon>
        <taxon>core chlorophytes</taxon>
        <taxon>Trebouxiophyceae</taxon>
        <taxon>Chlorellales</taxon>
        <taxon>Chlorellaceae</taxon>
        <taxon>Chlorella clade</taxon>
        <taxon>Chlorella</taxon>
    </lineage>
</organism>
<protein>
    <submittedName>
        <fullName evidence="2">Uncharacterized protein</fullName>
    </submittedName>
</protein>
<sequence>MQQQGQRQQALPGTAAAAGTLAVVTGTAAQQRWTFRVGCTRCVCCVDLRRHRHSAQSAARSAPVTASTPEEWWPAGLSTPTIYFHLRRRQLHLQYKQATTSEGAAKTWRPASETRNGACALLEARRCRPLGLLVPAQWTNVSQIDDAVQLVGVKTVQLSVEQGPQPLAGAAASAPRQLPVPPQQQQQAAQQHDLQAAVSVLAACADVLPRANVQATPALIVPKRSVPDLCAALLSPAKRHKGALSQPALWPHPPAAPSPSFPSCLTAAPGMCLHPSGSSGSLCLLASGNSSSSLCLPASGASSLRGSFSVPTPADCLPRERLLEMKAERAFPVGQVVVDLGEVVLEGGQRTPSLFSSLLRLLTGN</sequence>
<reference evidence="2" key="2">
    <citation type="submission" date="2020-11" db="EMBL/GenBank/DDBJ databases">
        <authorList>
            <person name="Cecchin M."/>
            <person name="Marcolungo L."/>
            <person name="Rossato M."/>
            <person name="Girolomoni L."/>
            <person name="Cosentino E."/>
            <person name="Cuine S."/>
            <person name="Li-Beisson Y."/>
            <person name="Delledonne M."/>
            <person name="Ballottari M."/>
        </authorList>
    </citation>
    <scope>NUCLEOTIDE SEQUENCE</scope>
    <source>
        <strain evidence="2">211/11P</strain>
        <tissue evidence="2">Whole cell</tissue>
    </source>
</reference>
<dbReference type="Proteomes" id="UP001055712">
    <property type="component" value="Unassembled WGS sequence"/>
</dbReference>
<evidence type="ECO:0000256" key="1">
    <source>
        <dbReference type="SAM" id="MobiDB-lite"/>
    </source>
</evidence>
<proteinExistence type="predicted"/>
<name>A0A9D4TK83_CHLVU</name>
<dbReference type="AlphaFoldDB" id="A0A9D4TK83"/>
<feature type="region of interest" description="Disordered" evidence="1">
    <location>
        <begin position="167"/>
        <end position="191"/>
    </location>
</feature>
<comment type="caution">
    <text evidence="2">The sequence shown here is derived from an EMBL/GenBank/DDBJ whole genome shotgun (WGS) entry which is preliminary data.</text>
</comment>